<evidence type="ECO:0000256" key="4">
    <source>
        <dbReference type="ARBA" id="ARBA00022741"/>
    </source>
</evidence>
<dbReference type="GO" id="GO:0005886">
    <property type="term" value="C:plasma membrane"/>
    <property type="evidence" value="ECO:0007669"/>
    <property type="project" value="UniProtKB-SubCell"/>
</dbReference>
<protein>
    <submittedName>
        <fullName evidence="11">ABC transporter ATP-binding protein</fullName>
    </submittedName>
</protein>
<feature type="domain" description="ABC transmembrane type-1" evidence="10">
    <location>
        <begin position="13"/>
        <end position="294"/>
    </location>
</feature>
<feature type="transmembrane region" description="Helical" evidence="8">
    <location>
        <begin position="278"/>
        <end position="299"/>
    </location>
</feature>
<evidence type="ECO:0000259" key="10">
    <source>
        <dbReference type="PROSITE" id="PS50929"/>
    </source>
</evidence>
<feature type="transmembrane region" description="Helical" evidence="8">
    <location>
        <begin position="12"/>
        <end position="33"/>
    </location>
</feature>
<dbReference type="SUPFAM" id="SSF90123">
    <property type="entry name" value="ABC transporter transmembrane region"/>
    <property type="match status" value="1"/>
</dbReference>
<dbReference type="InterPro" id="IPR036640">
    <property type="entry name" value="ABC1_TM_sf"/>
</dbReference>
<dbReference type="EMBL" id="CP046276">
    <property type="protein sequence ID" value="QGS51896.1"/>
    <property type="molecule type" value="Genomic_DNA"/>
</dbReference>
<comment type="similarity">
    <text evidence="2">Belongs to the ABC transporter superfamily.</text>
</comment>
<dbReference type="PROSITE" id="PS00211">
    <property type="entry name" value="ABC_TRANSPORTER_1"/>
    <property type="match status" value="1"/>
</dbReference>
<evidence type="ECO:0000259" key="9">
    <source>
        <dbReference type="PROSITE" id="PS50893"/>
    </source>
</evidence>
<evidence type="ECO:0000256" key="8">
    <source>
        <dbReference type="SAM" id="Phobius"/>
    </source>
</evidence>
<dbReference type="InterPro" id="IPR039421">
    <property type="entry name" value="Type_1_exporter"/>
</dbReference>
<dbReference type="Proteomes" id="UP000424468">
    <property type="component" value="Chromosome"/>
</dbReference>
<dbReference type="Pfam" id="PF00664">
    <property type="entry name" value="ABC_membrane"/>
    <property type="match status" value="1"/>
</dbReference>
<keyword evidence="7 8" id="KW-0472">Membrane</keyword>
<dbReference type="SMART" id="SM00382">
    <property type="entry name" value="AAA"/>
    <property type="match status" value="1"/>
</dbReference>
<dbReference type="CDD" id="cd03228">
    <property type="entry name" value="ABCC_MRP_Like"/>
    <property type="match status" value="1"/>
</dbReference>
<organism evidence="11 12">
    <name type="scientific">Spiroplasma tabanidicola</name>
    <dbReference type="NCBI Taxonomy" id="324079"/>
    <lineage>
        <taxon>Bacteria</taxon>
        <taxon>Bacillati</taxon>
        <taxon>Mycoplasmatota</taxon>
        <taxon>Mollicutes</taxon>
        <taxon>Entomoplasmatales</taxon>
        <taxon>Spiroplasmataceae</taxon>
        <taxon>Spiroplasma</taxon>
    </lineage>
</organism>
<dbReference type="AlphaFoldDB" id="A0A6I6C804"/>
<feature type="domain" description="ABC transporter" evidence="9">
    <location>
        <begin position="321"/>
        <end position="525"/>
    </location>
</feature>
<sequence length="525" mass="59695">MTKITNKYWYLILIYSIIACVSNAGLVYGGYRLSSVINDVFNEDIKQAIKDTIIVLTSFIIAIVFYFFAEITSVYITKKLNISLKMFITAKINSLSDDEFNEYKKGDFISWFTNDVDSIGRMVFSSIFNIASGLSSVILSTYAIFYFHWIIGLSLFGVTILMIILPGIFQGLVSKKAQNMSKQKEEFSHRIENLLNGYRLFSYSNERRIFNKLIKVANIKVEKSIASYGTASSSQQSVLFALMISSQLIMMFVAIFLALNGKTDKGAMLSVANISGTFFQGVNALFGSMFTIRAGIVIFKKFKHKKIDQDIITQNIQFNKLELKDINYKIENKNIFNNLNLTIEKNKKYLVLGESGKGKTTLFKIVFGLIDNYEGEIKLNEKLSYKNLNKSNIKNIISYVPQDTIIFNDTIRNNISLFNDEVSDAEIIKAIHAVNLSDWFEKNNLDTIINSEFKNMSGGEMQKIAIARVLVFNKDVMILDEITSSLDKENRNIIENLITNLNKTILLISHTALENNNNFDKVIQL</sequence>
<dbReference type="RefSeq" id="WP_156006316.1">
    <property type="nucleotide sequence ID" value="NZ_CP046276.1"/>
</dbReference>
<dbReference type="GO" id="GO:0005524">
    <property type="term" value="F:ATP binding"/>
    <property type="evidence" value="ECO:0007669"/>
    <property type="project" value="UniProtKB-KW"/>
</dbReference>
<dbReference type="PROSITE" id="PS51257">
    <property type="entry name" value="PROKAR_LIPOPROTEIN"/>
    <property type="match status" value="1"/>
</dbReference>
<dbReference type="Gene3D" id="1.20.1560.10">
    <property type="entry name" value="ABC transporter type 1, transmembrane domain"/>
    <property type="match status" value="1"/>
</dbReference>
<keyword evidence="12" id="KW-1185">Reference proteome</keyword>
<dbReference type="InterPro" id="IPR003439">
    <property type="entry name" value="ABC_transporter-like_ATP-bd"/>
</dbReference>
<feature type="transmembrane region" description="Helical" evidence="8">
    <location>
        <begin position="53"/>
        <end position="76"/>
    </location>
</feature>
<dbReference type="InterPro" id="IPR011527">
    <property type="entry name" value="ABC1_TM_dom"/>
</dbReference>
<evidence type="ECO:0000256" key="6">
    <source>
        <dbReference type="ARBA" id="ARBA00022989"/>
    </source>
</evidence>
<keyword evidence="5 11" id="KW-0067">ATP-binding</keyword>
<reference evidence="11 12" key="1">
    <citation type="submission" date="2019-11" db="EMBL/GenBank/DDBJ databases">
        <title>Complete genome sequence of Spiroplasma tabanidicola TAUS-1 (DSM 22603).</title>
        <authorList>
            <person name="Huang C.-T."/>
            <person name="Lin Y.-C."/>
            <person name="Kuo C.-H."/>
        </authorList>
    </citation>
    <scope>NUCLEOTIDE SEQUENCE [LARGE SCALE GENOMIC DNA]</scope>
    <source>
        <strain evidence="11 12">TAUS-1</strain>
    </source>
</reference>
<dbReference type="GO" id="GO:0034040">
    <property type="term" value="F:ATPase-coupled lipid transmembrane transporter activity"/>
    <property type="evidence" value="ECO:0007669"/>
    <property type="project" value="TreeGrafter"/>
</dbReference>
<evidence type="ECO:0000256" key="2">
    <source>
        <dbReference type="ARBA" id="ARBA00005417"/>
    </source>
</evidence>
<evidence type="ECO:0000256" key="1">
    <source>
        <dbReference type="ARBA" id="ARBA00004651"/>
    </source>
</evidence>
<dbReference type="GO" id="GO:0140359">
    <property type="term" value="F:ABC-type transporter activity"/>
    <property type="evidence" value="ECO:0007669"/>
    <property type="project" value="InterPro"/>
</dbReference>
<dbReference type="OrthoDB" id="397513at2"/>
<keyword evidence="6 8" id="KW-1133">Transmembrane helix</keyword>
<dbReference type="Gene3D" id="3.40.50.300">
    <property type="entry name" value="P-loop containing nucleotide triphosphate hydrolases"/>
    <property type="match status" value="1"/>
</dbReference>
<feature type="transmembrane region" description="Helical" evidence="8">
    <location>
        <begin position="238"/>
        <end position="258"/>
    </location>
</feature>
<comment type="subcellular location">
    <subcellularLocation>
        <location evidence="1">Cell membrane</location>
        <topology evidence="1">Multi-pass membrane protein</topology>
    </subcellularLocation>
</comment>
<evidence type="ECO:0000313" key="11">
    <source>
        <dbReference type="EMBL" id="QGS51896.1"/>
    </source>
</evidence>
<dbReference type="InterPro" id="IPR017871">
    <property type="entry name" value="ABC_transporter-like_CS"/>
</dbReference>
<dbReference type="KEGG" id="stab:STABA_v1c05330"/>
<evidence type="ECO:0000256" key="5">
    <source>
        <dbReference type="ARBA" id="ARBA00022840"/>
    </source>
</evidence>
<keyword evidence="4" id="KW-0547">Nucleotide-binding</keyword>
<feature type="transmembrane region" description="Helical" evidence="8">
    <location>
        <begin position="127"/>
        <end position="147"/>
    </location>
</feature>
<evidence type="ECO:0000256" key="7">
    <source>
        <dbReference type="ARBA" id="ARBA00023136"/>
    </source>
</evidence>
<dbReference type="InterPro" id="IPR003593">
    <property type="entry name" value="AAA+_ATPase"/>
</dbReference>
<dbReference type="SUPFAM" id="SSF52540">
    <property type="entry name" value="P-loop containing nucleoside triphosphate hydrolases"/>
    <property type="match status" value="1"/>
</dbReference>
<keyword evidence="3 8" id="KW-0812">Transmembrane</keyword>
<dbReference type="PANTHER" id="PTHR24221:SF654">
    <property type="entry name" value="ATP-BINDING CASSETTE SUB-FAMILY B MEMBER 6"/>
    <property type="match status" value="1"/>
</dbReference>
<dbReference type="PROSITE" id="PS50893">
    <property type="entry name" value="ABC_TRANSPORTER_2"/>
    <property type="match status" value="1"/>
</dbReference>
<dbReference type="Pfam" id="PF00005">
    <property type="entry name" value="ABC_tran"/>
    <property type="match status" value="1"/>
</dbReference>
<name>A0A6I6C804_9MOLU</name>
<proteinExistence type="inferred from homology"/>
<dbReference type="GO" id="GO:0016887">
    <property type="term" value="F:ATP hydrolysis activity"/>
    <property type="evidence" value="ECO:0007669"/>
    <property type="project" value="InterPro"/>
</dbReference>
<gene>
    <name evidence="11" type="ORF">STABA_v1c05330</name>
</gene>
<evidence type="ECO:0000256" key="3">
    <source>
        <dbReference type="ARBA" id="ARBA00022692"/>
    </source>
</evidence>
<dbReference type="PROSITE" id="PS50929">
    <property type="entry name" value="ABC_TM1F"/>
    <property type="match status" value="1"/>
</dbReference>
<evidence type="ECO:0000313" key="12">
    <source>
        <dbReference type="Proteomes" id="UP000424468"/>
    </source>
</evidence>
<dbReference type="InterPro" id="IPR027417">
    <property type="entry name" value="P-loop_NTPase"/>
</dbReference>
<dbReference type="PANTHER" id="PTHR24221">
    <property type="entry name" value="ATP-BINDING CASSETTE SUB-FAMILY B"/>
    <property type="match status" value="1"/>
</dbReference>
<feature type="transmembrane region" description="Helical" evidence="8">
    <location>
        <begin position="153"/>
        <end position="173"/>
    </location>
</feature>
<accession>A0A6I6C804</accession>